<dbReference type="InterPro" id="IPR032710">
    <property type="entry name" value="NTF2-like_dom_sf"/>
</dbReference>
<sequence length="175" mass="20315">MRNFVILMLSFILFTACNDKKDEKIRYTQKSDEINTLKDLLKNYEEADWDTYKTHFADTAKLYYNSRDAIDVETAMATHEENNAALSSYEFPDDKDEFEMVVTDDDETWVNYWGDWQGTIAENDSTVHIPVHITARFVDGKIVAEHVYFDNSGISKALSDLEEARTKDQDSLNQE</sequence>
<accession>A0ABU1ENI7</accession>
<evidence type="ECO:0000313" key="2">
    <source>
        <dbReference type="Proteomes" id="UP001257234"/>
    </source>
</evidence>
<dbReference type="SUPFAM" id="SSF54427">
    <property type="entry name" value="NTF2-like"/>
    <property type="match status" value="1"/>
</dbReference>
<reference evidence="2" key="1">
    <citation type="submission" date="2023-07" db="EMBL/GenBank/DDBJ databases">
        <title>Christiangramia sp. SM2212., a novel bacterium of the family Flavobacteriaceae isolated from the sea sediment.</title>
        <authorList>
            <person name="Wang J."/>
            <person name="Zhang X."/>
        </authorList>
    </citation>
    <scope>NUCLEOTIDE SEQUENCE [LARGE SCALE GENOMIC DNA]</scope>
    <source>
        <strain evidence="2">SM2212</strain>
    </source>
</reference>
<dbReference type="EMBL" id="JAVJIU010000002">
    <property type="protein sequence ID" value="MDR5589964.1"/>
    <property type="molecule type" value="Genomic_DNA"/>
</dbReference>
<dbReference type="Proteomes" id="UP001257234">
    <property type="component" value="Unassembled WGS sequence"/>
</dbReference>
<gene>
    <name evidence="1" type="ORF">RE431_04905</name>
</gene>
<dbReference type="RefSeq" id="WP_309560851.1">
    <property type="nucleotide sequence ID" value="NZ_JAVJIU010000002.1"/>
</dbReference>
<dbReference type="Gene3D" id="3.10.450.50">
    <property type="match status" value="1"/>
</dbReference>
<protein>
    <submittedName>
        <fullName evidence="1">Nuclear transport factor 2 family protein</fullName>
    </submittedName>
</protein>
<keyword evidence="2" id="KW-1185">Reference proteome</keyword>
<name>A0ABU1ENI7_9FLAO</name>
<comment type="caution">
    <text evidence="1">The sequence shown here is derived from an EMBL/GenBank/DDBJ whole genome shotgun (WGS) entry which is preliminary data.</text>
</comment>
<organism evidence="1 2">
    <name type="scientific">Christiangramia sediminicola</name>
    <dbReference type="NCBI Taxonomy" id="3073267"/>
    <lineage>
        <taxon>Bacteria</taxon>
        <taxon>Pseudomonadati</taxon>
        <taxon>Bacteroidota</taxon>
        <taxon>Flavobacteriia</taxon>
        <taxon>Flavobacteriales</taxon>
        <taxon>Flavobacteriaceae</taxon>
        <taxon>Christiangramia</taxon>
    </lineage>
</organism>
<proteinExistence type="predicted"/>
<evidence type="ECO:0000313" key="1">
    <source>
        <dbReference type="EMBL" id="MDR5589964.1"/>
    </source>
</evidence>
<dbReference type="PROSITE" id="PS51257">
    <property type="entry name" value="PROKAR_LIPOPROTEIN"/>
    <property type="match status" value="1"/>
</dbReference>